<dbReference type="KEGG" id="vga:BSQ33_08810"/>
<sequence length="67" mass="8149">MFVDNAKMINMIISFRTITYCDQALIRSRISWDQKWHLYTTPRGVLSYYWDNYSFFTGSFCIYPQMI</sequence>
<proteinExistence type="predicted"/>
<dbReference type="EMBL" id="CP018835">
    <property type="protein sequence ID" value="ASA55785.1"/>
    <property type="molecule type" value="Genomic_DNA"/>
</dbReference>
<evidence type="ECO:0000313" key="1">
    <source>
        <dbReference type="EMBL" id="ASA55785.1"/>
    </source>
</evidence>
<gene>
    <name evidence="1" type="ORF">BSQ33_08810</name>
</gene>
<evidence type="ECO:0000313" key="2">
    <source>
        <dbReference type="Proteomes" id="UP000196708"/>
    </source>
</evidence>
<accession>A0A1Z2SF49</accession>
<name>A0A1Z2SF49_VIBGA</name>
<protein>
    <submittedName>
        <fullName evidence="1">Uncharacterized protein</fullName>
    </submittedName>
</protein>
<organism evidence="1 2">
    <name type="scientific">Vibrio gazogenes</name>
    <dbReference type="NCBI Taxonomy" id="687"/>
    <lineage>
        <taxon>Bacteria</taxon>
        <taxon>Pseudomonadati</taxon>
        <taxon>Pseudomonadota</taxon>
        <taxon>Gammaproteobacteria</taxon>
        <taxon>Vibrionales</taxon>
        <taxon>Vibrionaceae</taxon>
        <taxon>Vibrio</taxon>
    </lineage>
</organism>
<dbReference type="Proteomes" id="UP000196708">
    <property type="component" value="Chromosome 1"/>
</dbReference>
<dbReference type="AlphaFoldDB" id="A0A1Z2SF49"/>
<reference evidence="1 2" key="1">
    <citation type="submission" date="2016-12" db="EMBL/GenBank/DDBJ databases">
        <authorList>
            <person name="Song W.-J."/>
            <person name="Kurnit D.M."/>
        </authorList>
    </citation>
    <scope>NUCLEOTIDE SEQUENCE [LARGE SCALE GENOMIC DNA]</scope>
    <source>
        <strain evidence="1 2">ATCC 43942</strain>
    </source>
</reference>